<sequence>MRTSSLFNGGLIAAATLLLSCTAYSGARFDANRHARREALEPTVRRSSPRSSSYQYYNKKTAPFFVTPTGIPDISFDVGESYSGLIPVDANDKSSNPQKMFFWFFPTVNPAGKDDIVIWLNGGPGCSSMEGLLQENGPFSWKFGTYKPVANAWSWHKLANVIWVEYPIGTGFSSGNVTANNNAEAAQQFLGFFKNFIKTFGLEKKKIYISGESYSGIHVPYIGAAMVDKKDKTYFDVQGALYYDPVMPYSDELAFDHATFPAFFRYWEPVFGIPEKNKKILESDNKKCGLDKYMDAHLTYPPPKRPWKSAQVEGCDIIAHFDEIIAKVNPCFNSYHILDTCPVLYDPLGFPSVMYTPPGATIWFNVPGVRKAIHAPLDYPEWAECQGPVYAGSGSDNYNGTEHEEKFQKLVEKTNNVVVGSGLADYVIKPNVTALGIQLTKWNGKQGFQKAPSKDMLLPDIDNNDNNVENWFGGSVQGTVHTERGFTHTTVKTSGHMVPQYASAAAFRHLEFILGRVSSLSDGAKFSVNISTKFTWPY</sequence>
<dbReference type="InterPro" id="IPR001563">
    <property type="entry name" value="Peptidase_S10"/>
</dbReference>
<reference evidence="7 8" key="1">
    <citation type="journal article" date="2021" name="Nat. Commun.">
        <title>Genetic determinants of endophytism in the Arabidopsis root mycobiome.</title>
        <authorList>
            <person name="Mesny F."/>
            <person name="Miyauchi S."/>
            <person name="Thiergart T."/>
            <person name="Pickel B."/>
            <person name="Atanasova L."/>
            <person name="Karlsson M."/>
            <person name="Huettel B."/>
            <person name="Barry K.W."/>
            <person name="Haridas S."/>
            <person name="Chen C."/>
            <person name="Bauer D."/>
            <person name="Andreopoulos W."/>
            <person name="Pangilinan J."/>
            <person name="LaButti K."/>
            <person name="Riley R."/>
            <person name="Lipzen A."/>
            <person name="Clum A."/>
            <person name="Drula E."/>
            <person name="Henrissat B."/>
            <person name="Kohler A."/>
            <person name="Grigoriev I.V."/>
            <person name="Martin F.M."/>
            <person name="Hacquard S."/>
        </authorList>
    </citation>
    <scope>NUCLEOTIDE SEQUENCE [LARGE SCALE GENOMIC DNA]</scope>
    <source>
        <strain evidence="7 8">MPI-CAGE-CH-0241</strain>
    </source>
</reference>
<dbReference type="EMBL" id="JAGPYM010000035">
    <property type="protein sequence ID" value="KAH6876372.1"/>
    <property type="molecule type" value="Genomic_DNA"/>
</dbReference>
<dbReference type="GO" id="GO:0006508">
    <property type="term" value="P:proteolysis"/>
    <property type="evidence" value="ECO:0007669"/>
    <property type="project" value="UniProtKB-KW"/>
</dbReference>
<dbReference type="Pfam" id="PF00450">
    <property type="entry name" value="Peptidase_S10"/>
    <property type="match status" value="1"/>
</dbReference>
<keyword evidence="5" id="KW-0325">Glycoprotein</keyword>
<dbReference type="Gene3D" id="3.40.50.1820">
    <property type="entry name" value="alpha/beta hydrolase"/>
    <property type="match status" value="1"/>
</dbReference>
<evidence type="ECO:0000256" key="3">
    <source>
        <dbReference type="ARBA" id="ARBA00022670"/>
    </source>
</evidence>
<dbReference type="PRINTS" id="PR00724">
    <property type="entry name" value="CRBOXYPTASEC"/>
</dbReference>
<dbReference type="InterPro" id="IPR029058">
    <property type="entry name" value="AB_hydrolase_fold"/>
</dbReference>
<comment type="caution">
    <text evidence="7">The sequence shown here is derived from an EMBL/GenBank/DDBJ whole genome shotgun (WGS) entry which is preliminary data.</text>
</comment>
<keyword evidence="8" id="KW-1185">Reference proteome</keyword>
<evidence type="ECO:0000256" key="6">
    <source>
        <dbReference type="SAM" id="SignalP"/>
    </source>
</evidence>
<proteinExistence type="inferred from homology"/>
<protein>
    <submittedName>
        <fullName evidence="7">Alpha/Beta hydrolase protein</fullName>
    </submittedName>
</protein>
<evidence type="ECO:0000313" key="8">
    <source>
        <dbReference type="Proteomes" id="UP000777438"/>
    </source>
</evidence>
<keyword evidence="4 7" id="KW-0378">Hydrolase</keyword>
<comment type="similarity">
    <text evidence="1">Belongs to the peptidase S10 family.</text>
</comment>
<keyword evidence="6" id="KW-0732">Signal</keyword>
<feature type="signal peptide" evidence="6">
    <location>
        <begin position="1"/>
        <end position="27"/>
    </location>
</feature>
<feature type="chain" id="PRO_5040458790" evidence="6">
    <location>
        <begin position="28"/>
        <end position="538"/>
    </location>
</feature>
<name>A0A9P8VU88_9HYPO</name>
<dbReference type="GO" id="GO:0004185">
    <property type="term" value="F:serine-type carboxypeptidase activity"/>
    <property type="evidence" value="ECO:0007669"/>
    <property type="project" value="InterPro"/>
</dbReference>
<dbReference type="PANTHER" id="PTHR11802">
    <property type="entry name" value="SERINE PROTEASE FAMILY S10 SERINE CARBOXYPEPTIDASE"/>
    <property type="match status" value="1"/>
</dbReference>
<keyword evidence="3" id="KW-0645">Protease</keyword>
<evidence type="ECO:0000313" key="7">
    <source>
        <dbReference type="EMBL" id="KAH6876372.1"/>
    </source>
</evidence>
<evidence type="ECO:0000256" key="2">
    <source>
        <dbReference type="ARBA" id="ARBA00022645"/>
    </source>
</evidence>
<dbReference type="SUPFAM" id="SSF53474">
    <property type="entry name" value="alpha/beta-Hydrolases"/>
    <property type="match status" value="1"/>
</dbReference>
<dbReference type="AlphaFoldDB" id="A0A9P8VU88"/>
<gene>
    <name evidence="7" type="ORF">B0T10DRAFT_448538</name>
</gene>
<evidence type="ECO:0000256" key="4">
    <source>
        <dbReference type="ARBA" id="ARBA00022801"/>
    </source>
</evidence>
<evidence type="ECO:0000256" key="1">
    <source>
        <dbReference type="ARBA" id="ARBA00009431"/>
    </source>
</evidence>
<dbReference type="OrthoDB" id="443318at2759"/>
<dbReference type="PANTHER" id="PTHR11802:SF479">
    <property type="entry name" value="CARBOXYPEPTIDASE"/>
    <property type="match status" value="1"/>
</dbReference>
<keyword evidence="2" id="KW-0121">Carboxypeptidase</keyword>
<evidence type="ECO:0000256" key="5">
    <source>
        <dbReference type="ARBA" id="ARBA00023180"/>
    </source>
</evidence>
<accession>A0A9P8VU88</accession>
<organism evidence="7 8">
    <name type="scientific">Thelonectria olida</name>
    <dbReference type="NCBI Taxonomy" id="1576542"/>
    <lineage>
        <taxon>Eukaryota</taxon>
        <taxon>Fungi</taxon>
        <taxon>Dikarya</taxon>
        <taxon>Ascomycota</taxon>
        <taxon>Pezizomycotina</taxon>
        <taxon>Sordariomycetes</taxon>
        <taxon>Hypocreomycetidae</taxon>
        <taxon>Hypocreales</taxon>
        <taxon>Nectriaceae</taxon>
        <taxon>Thelonectria</taxon>
    </lineage>
</organism>
<dbReference type="PROSITE" id="PS51257">
    <property type="entry name" value="PROKAR_LIPOPROTEIN"/>
    <property type="match status" value="1"/>
</dbReference>
<dbReference type="Proteomes" id="UP000777438">
    <property type="component" value="Unassembled WGS sequence"/>
</dbReference>